<proteinExistence type="predicted"/>
<dbReference type="SUPFAM" id="SSF56529">
    <property type="entry name" value="FAH"/>
    <property type="match status" value="1"/>
</dbReference>
<dbReference type="PANTHER" id="PTHR30143">
    <property type="entry name" value="ACID HYDRATASE"/>
    <property type="match status" value="1"/>
</dbReference>
<dbReference type="EMBL" id="BJUU01000007">
    <property type="protein sequence ID" value="GEK80155.1"/>
    <property type="molecule type" value="Genomic_DNA"/>
</dbReference>
<reference evidence="3 4" key="1">
    <citation type="submission" date="2019-07" db="EMBL/GenBank/DDBJ databases">
        <title>Whole genome shotgun sequence of Agrococcus baldri NBRC 103055.</title>
        <authorList>
            <person name="Hosoyama A."/>
            <person name="Uohara A."/>
            <person name="Ohji S."/>
            <person name="Ichikawa N."/>
        </authorList>
    </citation>
    <scope>NUCLEOTIDE SEQUENCE [LARGE SCALE GENOMIC DNA]</scope>
    <source>
        <strain evidence="3 4">NBRC 103055</strain>
    </source>
</reference>
<gene>
    <name evidence="3" type="primary">hpcG</name>
    <name evidence="3" type="ORF">ABA31_15060</name>
</gene>
<comment type="caution">
    <text evidence="3">The sequence shown here is derived from an EMBL/GenBank/DDBJ whole genome shotgun (WGS) entry which is preliminary data.</text>
</comment>
<protein>
    <submittedName>
        <fullName evidence="3">2-oxo-hepta-3-ene-1,7-dioic acid hydratase</fullName>
    </submittedName>
</protein>
<keyword evidence="4" id="KW-1185">Reference proteome</keyword>
<name>A0AA87RGY8_9MICO</name>
<dbReference type="Pfam" id="PF01557">
    <property type="entry name" value="FAA_hydrolase"/>
    <property type="match status" value="1"/>
</dbReference>
<evidence type="ECO:0000256" key="1">
    <source>
        <dbReference type="ARBA" id="ARBA00023239"/>
    </source>
</evidence>
<dbReference type="InterPro" id="IPR011234">
    <property type="entry name" value="Fumarylacetoacetase-like_C"/>
</dbReference>
<dbReference type="Proteomes" id="UP000321749">
    <property type="component" value="Unassembled WGS sequence"/>
</dbReference>
<evidence type="ECO:0000313" key="4">
    <source>
        <dbReference type="Proteomes" id="UP000321749"/>
    </source>
</evidence>
<evidence type="ECO:0000259" key="2">
    <source>
        <dbReference type="Pfam" id="PF01557"/>
    </source>
</evidence>
<dbReference type="AlphaFoldDB" id="A0AA87RGY8"/>
<dbReference type="Gene3D" id="3.90.850.10">
    <property type="entry name" value="Fumarylacetoacetase-like, C-terminal domain"/>
    <property type="match status" value="1"/>
</dbReference>
<feature type="domain" description="Fumarylacetoacetase-like C-terminal" evidence="2">
    <location>
        <begin position="95"/>
        <end position="269"/>
    </location>
</feature>
<dbReference type="InterPro" id="IPR036663">
    <property type="entry name" value="Fumarylacetoacetase_C_sf"/>
</dbReference>
<dbReference type="InterPro" id="IPR050772">
    <property type="entry name" value="Hydratase-Decarb/MhpD_sf"/>
</dbReference>
<dbReference type="GO" id="GO:0008684">
    <property type="term" value="F:2-oxopent-4-enoate hydratase activity"/>
    <property type="evidence" value="ECO:0007669"/>
    <property type="project" value="TreeGrafter"/>
</dbReference>
<evidence type="ECO:0000313" key="3">
    <source>
        <dbReference type="EMBL" id="GEK80155.1"/>
    </source>
</evidence>
<organism evidence="3 4">
    <name type="scientific">Agrococcus baldri</name>
    <dbReference type="NCBI Taxonomy" id="153730"/>
    <lineage>
        <taxon>Bacteria</taxon>
        <taxon>Bacillati</taxon>
        <taxon>Actinomycetota</taxon>
        <taxon>Actinomycetes</taxon>
        <taxon>Micrococcales</taxon>
        <taxon>Microbacteriaceae</taxon>
        <taxon>Agrococcus</taxon>
    </lineage>
</organism>
<keyword evidence="1" id="KW-0456">Lyase</keyword>
<accession>A0AA87RGY8</accession>
<dbReference type="GO" id="GO:0005737">
    <property type="term" value="C:cytoplasm"/>
    <property type="evidence" value="ECO:0007669"/>
    <property type="project" value="TreeGrafter"/>
</dbReference>
<dbReference type="PANTHER" id="PTHR30143:SF0">
    <property type="entry name" value="2-KETO-4-PENTENOATE HYDRATASE"/>
    <property type="match status" value="1"/>
</dbReference>
<sequence length="272" mass="29345">MSTPDATRPGRGLDEATVTQIADELAEATRSRGTIEKISARFPEATIEDSYAVQRIWRTRREEAGARLVGRKIGLTSKAMQFATGITEPDYGVIFADQSYRSGDTVEHAQWSNVRVEVELAFVLRAPLEGEGLSVEQVLEATEAVVPALEILDSHIELEGRTIVDTISDNAALGAIVVGDTEIGPRERDLSWVGALCRVNDEIIETGVSGGVLGHPALGVAWLAGKLAQHGDRLEAGELILAGSFTRPVWVEPGDVVRADFQELGSVEVSFR</sequence>